<keyword evidence="9" id="KW-0472">Membrane</keyword>
<evidence type="ECO:0000313" key="12">
    <source>
        <dbReference type="Ensembl" id="ENSSPUP00000016371.1"/>
    </source>
</evidence>
<dbReference type="GO" id="GO:0020037">
    <property type="term" value="F:heme binding"/>
    <property type="evidence" value="ECO:0007669"/>
    <property type="project" value="InterPro"/>
</dbReference>
<evidence type="ECO:0000313" key="13">
    <source>
        <dbReference type="Proteomes" id="UP000694392"/>
    </source>
</evidence>
<dbReference type="GeneTree" id="ENSGT00940000163166"/>
<proteinExistence type="inferred from homology"/>
<dbReference type="InterPro" id="IPR001128">
    <property type="entry name" value="Cyt_P450"/>
</dbReference>
<keyword evidence="7 10" id="KW-0408">Iron</keyword>
<evidence type="ECO:0000256" key="8">
    <source>
        <dbReference type="ARBA" id="ARBA00023033"/>
    </source>
</evidence>
<evidence type="ECO:0000256" key="9">
    <source>
        <dbReference type="ARBA" id="ARBA00023136"/>
    </source>
</evidence>
<keyword evidence="8 11" id="KW-0503">Monooxygenase</keyword>
<dbReference type="PANTHER" id="PTHR24300">
    <property type="entry name" value="CYTOCHROME P450 508A4-RELATED"/>
    <property type="match status" value="1"/>
</dbReference>
<dbReference type="GO" id="GO:0005737">
    <property type="term" value="C:cytoplasm"/>
    <property type="evidence" value="ECO:0007669"/>
    <property type="project" value="TreeGrafter"/>
</dbReference>
<dbReference type="InterPro" id="IPR036396">
    <property type="entry name" value="Cyt_P450_sf"/>
</dbReference>
<evidence type="ECO:0000256" key="2">
    <source>
        <dbReference type="ARBA" id="ARBA00004370"/>
    </source>
</evidence>
<evidence type="ECO:0000256" key="10">
    <source>
        <dbReference type="PIRSR" id="PIRSR602401-1"/>
    </source>
</evidence>
<reference evidence="12" key="1">
    <citation type="submission" date="2025-08" db="UniProtKB">
        <authorList>
            <consortium name="Ensembl"/>
        </authorList>
    </citation>
    <scope>IDENTIFICATION</scope>
</reference>
<dbReference type="Proteomes" id="UP000694392">
    <property type="component" value="Unplaced"/>
</dbReference>
<comment type="subcellular location">
    <subcellularLocation>
        <location evidence="2">Membrane</location>
    </subcellularLocation>
</comment>
<evidence type="ECO:0000256" key="7">
    <source>
        <dbReference type="ARBA" id="ARBA00023004"/>
    </source>
</evidence>
<dbReference type="Pfam" id="PF00067">
    <property type="entry name" value="p450"/>
    <property type="match status" value="1"/>
</dbReference>
<organism evidence="12 13">
    <name type="scientific">Sphenodon punctatus</name>
    <name type="common">Tuatara</name>
    <name type="synonym">Hatteria punctata</name>
    <dbReference type="NCBI Taxonomy" id="8508"/>
    <lineage>
        <taxon>Eukaryota</taxon>
        <taxon>Metazoa</taxon>
        <taxon>Chordata</taxon>
        <taxon>Craniata</taxon>
        <taxon>Vertebrata</taxon>
        <taxon>Euteleostomi</taxon>
        <taxon>Lepidosauria</taxon>
        <taxon>Sphenodontia</taxon>
        <taxon>Sphenodontidae</taxon>
        <taxon>Sphenodon</taxon>
    </lineage>
</organism>
<dbReference type="Ensembl" id="ENSSPUT00000017443.1">
    <property type="protein sequence ID" value="ENSSPUP00000016371.1"/>
    <property type="gene ID" value="ENSSPUG00000012667.1"/>
</dbReference>
<dbReference type="FunFam" id="1.10.630.10:FF:000004">
    <property type="entry name" value="cytochrome P450 2D15 isoform X1"/>
    <property type="match status" value="1"/>
</dbReference>
<dbReference type="InterPro" id="IPR050182">
    <property type="entry name" value="Cytochrome_P450_fam2"/>
</dbReference>
<dbReference type="GO" id="GO:0005506">
    <property type="term" value="F:iron ion binding"/>
    <property type="evidence" value="ECO:0007669"/>
    <property type="project" value="InterPro"/>
</dbReference>
<dbReference type="PRINTS" id="PR00385">
    <property type="entry name" value="P450"/>
</dbReference>
<gene>
    <name evidence="14" type="primary">CYP2AB17</name>
</gene>
<dbReference type="AlphaFoldDB" id="A0A8D0L8Z7"/>
<evidence type="ECO:0000256" key="3">
    <source>
        <dbReference type="ARBA" id="ARBA00010617"/>
    </source>
</evidence>
<keyword evidence="6 11" id="KW-0560">Oxidoreductase</keyword>
<dbReference type="InterPro" id="IPR017972">
    <property type="entry name" value="Cyt_P450_CS"/>
</dbReference>
<dbReference type="PROSITE" id="PS00086">
    <property type="entry name" value="CYTOCHROME_P450"/>
    <property type="match status" value="1"/>
</dbReference>
<reference evidence="12" key="2">
    <citation type="submission" date="2025-09" db="UniProtKB">
        <authorList>
            <consortium name="Ensembl"/>
        </authorList>
    </citation>
    <scope>IDENTIFICATION</scope>
</reference>
<keyword evidence="13" id="KW-1185">Reference proteome</keyword>
<accession>A0A8D0L8Z7</accession>
<sequence>IQNIRIIFATGQTWKQQRRFGLMTLRNLGLGKKGFEHRIQEEARHLVEYFMNEQGTPLDPTFPIVHAVANVISAVVFGHRFSIDDEGIFVCLSQLYNIFPSLMDHLPGPHNAIFACHEFIREFAGKEIRIHEENGTPEKPEDFIDFYLAQIAKCKDDPNSTFDEDNLVQCISDLFFAGTETTTTTLHWALLYMVVHQDIQEKVQKELDAVLEPSQLICYEDRKRLPYTNAVIHEIQRYSNIVAVGAMRTNVTGTTLLGFPLQKGTNIISNLPSVLLDPEQWETPRKFNPNHFLDKDGNFVTREAFLPFGAGQRVCLGEQLARTELFIFFSNLLRAFSFRLPEGRKEINTEPQLGGMLKPHPYKLCAVPR</sequence>
<dbReference type="SUPFAM" id="SSF48264">
    <property type="entry name" value="Cytochrome P450"/>
    <property type="match status" value="1"/>
</dbReference>
<dbReference type="Gene3D" id="1.10.630.10">
    <property type="entry name" value="Cytochrome P450"/>
    <property type="match status" value="1"/>
</dbReference>
<feature type="binding site" description="axial binding residue" evidence="10">
    <location>
        <position position="315"/>
    </location>
    <ligand>
        <name>heme</name>
        <dbReference type="ChEBI" id="CHEBI:30413"/>
    </ligand>
    <ligandPart>
        <name>Fe</name>
        <dbReference type="ChEBI" id="CHEBI:18248"/>
    </ligandPart>
</feature>
<evidence type="ECO:0000256" key="1">
    <source>
        <dbReference type="ARBA" id="ARBA00001971"/>
    </source>
</evidence>
<keyword evidence="4 10" id="KW-0349">Heme</keyword>
<dbReference type="InterPro" id="IPR002401">
    <property type="entry name" value="Cyt_P450_E_grp-I"/>
</dbReference>
<evidence type="ECO:0000256" key="11">
    <source>
        <dbReference type="RuleBase" id="RU000461"/>
    </source>
</evidence>
<evidence type="ECO:0000313" key="14">
    <source>
        <dbReference type="VGNC" id="VGNC:104275"/>
    </source>
</evidence>
<protein>
    <submittedName>
        <fullName evidence="12">Cytochrome P450 family 2 subfamily AB member 17</fullName>
    </submittedName>
</protein>
<dbReference type="GO" id="GO:0006082">
    <property type="term" value="P:organic acid metabolic process"/>
    <property type="evidence" value="ECO:0007669"/>
    <property type="project" value="TreeGrafter"/>
</dbReference>
<evidence type="ECO:0000256" key="5">
    <source>
        <dbReference type="ARBA" id="ARBA00022723"/>
    </source>
</evidence>
<dbReference type="GO" id="GO:0016020">
    <property type="term" value="C:membrane"/>
    <property type="evidence" value="ECO:0007669"/>
    <property type="project" value="UniProtKB-SubCell"/>
</dbReference>
<dbReference type="PRINTS" id="PR00463">
    <property type="entry name" value="EP450I"/>
</dbReference>
<comment type="cofactor">
    <cofactor evidence="1 10">
        <name>heme</name>
        <dbReference type="ChEBI" id="CHEBI:30413"/>
    </cofactor>
</comment>
<name>A0A8D0L8Z7_SPHPU</name>
<dbReference type="OMA" id="WFGWTPV"/>
<keyword evidence="5 10" id="KW-0479">Metal-binding</keyword>
<dbReference type="GO" id="GO:0016712">
    <property type="term" value="F:oxidoreductase activity, acting on paired donors, with incorporation or reduction of molecular oxygen, reduced flavin or flavoprotein as one donor, and incorporation of one atom of oxygen"/>
    <property type="evidence" value="ECO:0007669"/>
    <property type="project" value="TreeGrafter"/>
</dbReference>
<dbReference type="PANTHER" id="PTHR24300:SF368">
    <property type="entry name" value="CYTOCHROME P450, FAMILY 2, SUBFAMILY AB, POLYPEPTIDE 1"/>
    <property type="match status" value="1"/>
</dbReference>
<comment type="similarity">
    <text evidence="3 11">Belongs to the cytochrome P450 family.</text>
</comment>
<evidence type="ECO:0000256" key="6">
    <source>
        <dbReference type="ARBA" id="ARBA00023002"/>
    </source>
</evidence>
<dbReference type="VGNC" id="VGNC:104275">
    <property type="gene designation" value="CYP2AB17"/>
</dbReference>
<evidence type="ECO:0000256" key="4">
    <source>
        <dbReference type="ARBA" id="ARBA00022617"/>
    </source>
</evidence>
<dbReference type="GO" id="GO:0006805">
    <property type="term" value="P:xenobiotic metabolic process"/>
    <property type="evidence" value="ECO:0007669"/>
    <property type="project" value="TreeGrafter"/>
</dbReference>